<comment type="caution">
    <text evidence="1">The sequence shown here is derived from an EMBL/GenBank/DDBJ whole genome shotgun (WGS) entry which is preliminary data.</text>
</comment>
<evidence type="ECO:0000313" key="1">
    <source>
        <dbReference type="EMBL" id="KKL95388.1"/>
    </source>
</evidence>
<sequence length="145" mass="17166">MITISMPLYVIHGFVCKKRKRVLDKHGKPKPRKYHFNLNNYRNWNPHLSNELKKMYKDITERKLNDAKFLAPLNPVELTFVMYRGDKRKVDRANVLSIHEKFFCDALVELGYMGDDNDKFITSSHYYSGGLDRENPRVDIIIKEC</sequence>
<dbReference type="GO" id="GO:0000287">
    <property type="term" value="F:magnesium ion binding"/>
    <property type="evidence" value="ECO:0007669"/>
    <property type="project" value="InterPro"/>
</dbReference>
<dbReference type="InterPro" id="IPR036614">
    <property type="entry name" value="RusA-like_sf"/>
</dbReference>
<dbReference type="GO" id="GO:0006310">
    <property type="term" value="P:DNA recombination"/>
    <property type="evidence" value="ECO:0007669"/>
    <property type="project" value="InterPro"/>
</dbReference>
<reference evidence="1" key="1">
    <citation type="journal article" date="2015" name="Nature">
        <title>Complex archaea that bridge the gap between prokaryotes and eukaryotes.</title>
        <authorList>
            <person name="Spang A."/>
            <person name="Saw J.H."/>
            <person name="Jorgensen S.L."/>
            <person name="Zaremba-Niedzwiedzka K."/>
            <person name="Martijn J."/>
            <person name="Lind A.E."/>
            <person name="van Eijk R."/>
            <person name="Schleper C."/>
            <person name="Guy L."/>
            <person name="Ettema T.J."/>
        </authorList>
    </citation>
    <scope>NUCLEOTIDE SEQUENCE</scope>
</reference>
<protein>
    <submittedName>
        <fullName evidence="1">Uncharacterized protein</fullName>
    </submittedName>
</protein>
<accession>A0A0F9G9M8</accession>
<dbReference type="GO" id="GO:0006281">
    <property type="term" value="P:DNA repair"/>
    <property type="evidence" value="ECO:0007669"/>
    <property type="project" value="InterPro"/>
</dbReference>
<dbReference type="SUPFAM" id="SSF103084">
    <property type="entry name" value="Holliday junction resolvase RusA"/>
    <property type="match status" value="1"/>
</dbReference>
<gene>
    <name evidence="1" type="ORF">LCGC14_1855120</name>
</gene>
<organism evidence="1">
    <name type="scientific">marine sediment metagenome</name>
    <dbReference type="NCBI Taxonomy" id="412755"/>
    <lineage>
        <taxon>unclassified sequences</taxon>
        <taxon>metagenomes</taxon>
        <taxon>ecological metagenomes</taxon>
    </lineage>
</organism>
<dbReference type="EMBL" id="LAZR01018687">
    <property type="protein sequence ID" value="KKL95388.1"/>
    <property type="molecule type" value="Genomic_DNA"/>
</dbReference>
<dbReference type="AlphaFoldDB" id="A0A0F9G9M8"/>
<name>A0A0F9G9M8_9ZZZZ</name>
<dbReference type="Gene3D" id="3.30.1330.70">
    <property type="entry name" value="Holliday junction resolvase RusA"/>
    <property type="match status" value="1"/>
</dbReference>
<proteinExistence type="predicted"/>